<evidence type="ECO:0000313" key="2">
    <source>
        <dbReference type="Proteomes" id="UP000317557"/>
    </source>
</evidence>
<gene>
    <name evidence="1" type="ORF">SAMN06265219_10238</name>
</gene>
<proteinExistence type="predicted"/>
<evidence type="ECO:0008006" key="3">
    <source>
        <dbReference type="Google" id="ProtNLM"/>
    </source>
</evidence>
<dbReference type="SUPFAM" id="SSF101898">
    <property type="entry name" value="NHL repeat"/>
    <property type="match status" value="1"/>
</dbReference>
<sequence>MIDIFAMMKYIFVLIVLFVVDPFNGYSQELKLLASYEEHIYSPTTFYVLAEDTILTVELGNKEAVLNLLDLKNNKVINSQRAGMGPGELAQNGMKYITKISKDSIWVWDDGLRRGMLYDQELNYITDIKAEDHAINAALYVNDSTVIAKKPYENHSVVGLYPLDKLRIKSIPYYHIASYVYKSFNPFFRNPLLNQGPMLVGSKETVYIGFDFGSTVLSIDPNGSVDTLSTPYFFPFPKVTSNSGYMAPDHAKSPLTTLSLSGDAESIYLLFSGEKFDDSPFKNLGRVITGKIADAIEESENAKQVFIFDKKSRKVINSFNLPVQSKVIQVYKDFLYTLSYQQGKYVILKFDFIR</sequence>
<dbReference type="AlphaFoldDB" id="A0A521B5Q3"/>
<dbReference type="Proteomes" id="UP000317557">
    <property type="component" value="Unassembled WGS sequence"/>
</dbReference>
<dbReference type="EMBL" id="FXTP01000002">
    <property type="protein sequence ID" value="SMO42383.1"/>
    <property type="molecule type" value="Genomic_DNA"/>
</dbReference>
<organism evidence="1 2">
    <name type="scientific">Gracilimonas mengyeensis</name>
    <dbReference type="NCBI Taxonomy" id="1302730"/>
    <lineage>
        <taxon>Bacteria</taxon>
        <taxon>Pseudomonadati</taxon>
        <taxon>Balneolota</taxon>
        <taxon>Balneolia</taxon>
        <taxon>Balneolales</taxon>
        <taxon>Balneolaceae</taxon>
        <taxon>Gracilimonas</taxon>
    </lineage>
</organism>
<accession>A0A521B5Q3</accession>
<reference evidence="1 2" key="1">
    <citation type="submission" date="2017-05" db="EMBL/GenBank/DDBJ databases">
        <authorList>
            <person name="Varghese N."/>
            <person name="Submissions S."/>
        </authorList>
    </citation>
    <scope>NUCLEOTIDE SEQUENCE [LARGE SCALE GENOMIC DNA]</scope>
    <source>
        <strain evidence="1 2">DSM 21985</strain>
    </source>
</reference>
<name>A0A521B5Q3_9BACT</name>
<evidence type="ECO:0000313" key="1">
    <source>
        <dbReference type="EMBL" id="SMO42383.1"/>
    </source>
</evidence>
<protein>
    <recommendedName>
        <fullName evidence="3">6-bladed beta-propeller protein</fullName>
    </recommendedName>
</protein>
<keyword evidence="2" id="KW-1185">Reference proteome</keyword>